<evidence type="ECO:0000256" key="5">
    <source>
        <dbReference type="SAM" id="Phobius"/>
    </source>
</evidence>
<keyword evidence="5 6" id="KW-0812">Transmembrane</keyword>
<name>A0A0S4TXE9_RALSL</name>
<dbReference type="InterPro" id="IPR036249">
    <property type="entry name" value="Thioredoxin-like_sf"/>
</dbReference>
<feature type="disulfide bond" description="Redox-active" evidence="3">
    <location>
        <begin position="103"/>
        <end position="107"/>
    </location>
</feature>
<organism evidence="6">
    <name type="scientific">Ralstonia solanacearum</name>
    <name type="common">Pseudomonas solanacearum</name>
    <dbReference type="NCBI Taxonomy" id="305"/>
    <lineage>
        <taxon>Bacteria</taxon>
        <taxon>Pseudomonadati</taxon>
        <taxon>Pseudomonadota</taxon>
        <taxon>Betaproteobacteria</taxon>
        <taxon>Burkholderiales</taxon>
        <taxon>Burkholderiaceae</taxon>
        <taxon>Ralstonia</taxon>
        <taxon>Ralstonia solanacearum species complex</taxon>
    </lineage>
</organism>
<dbReference type="Gene3D" id="3.40.30.10">
    <property type="entry name" value="Glutaredoxin"/>
    <property type="match status" value="1"/>
</dbReference>
<feature type="transmembrane region" description="Helical" evidence="5">
    <location>
        <begin position="23"/>
        <end position="44"/>
    </location>
</feature>
<feature type="region of interest" description="Disordered" evidence="4">
    <location>
        <begin position="1"/>
        <end position="20"/>
    </location>
</feature>
<dbReference type="EMBL" id="LN899819">
    <property type="protein sequence ID" value="CUV14339.1"/>
    <property type="molecule type" value="Genomic_DNA"/>
</dbReference>
<keyword evidence="5" id="KW-1133">Transmembrane helix</keyword>
<reference evidence="6" key="1">
    <citation type="submission" date="2015-10" db="EMBL/GenBank/DDBJ databases">
        <authorList>
            <person name="Gilbert D.G."/>
        </authorList>
    </citation>
    <scope>NUCLEOTIDE SEQUENCE</scope>
    <source>
        <strain evidence="6">Phyl III-seqv23</strain>
    </source>
</reference>
<dbReference type="PROSITE" id="PS51257">
    <property type="entry name" value="PROKAR_LIPOPROTEIN"/>
    <property type="match status" value="1"/>
</dbReference>
<dbReference type="PATRIC" id="fig|305.106.peg.2806"/>
<proteinExistence type="inferred from homology"/>
<gene>
    <name evidence="6" type="ORF">RUN39_v1_760039</name>
</gene>
<comment type="similarity">
    <text evidence="1">Belongs to the SCO1/2 family.</text>
</comment>
<feature type="binding site" evidence="2">
    <location>
        <position position="103"/>
    </location>
    <ligand>
        <name>Cu cation</name>
        <dbReference type="ChEBI" id="CHEBI:23378"/>
    </ligand>
</feature>
<dbReference type="SUPFAM" id="SSF52833">
    <property type="entry name" value="Thioredoxin-like"/>
    <property type="match status" value="1"/>
</dbReference>
<keyword evidence="2" id="KW-0479">Metal-binding</keyword>
<dbReference type="GO" id="GO:0046872">
    <property type="term" value="F:metal ion binding"/>
    <property type="evidence" value="ECO:0007669"/>
    <property type="project" value="UniProtKB-KW"/>
</dbReference>
<feature type="binding site" evidence="2">
    <location>
        <position position="107"/>
    </location>
    <ligand>
        <name>Cu cation</name>
        <dbReference type="ChEBI" id="CHEBI:23378"/>
    </ligand>
</feature>
<evidence type="ECO:0000256" key="4">
    <source>
        <dbReference type="SAM" id="MobiDB-lite"/>
    </source>
</evidence>
<dbReference type="AlphaFoldDB" id="A0A0S4TXE9"/>
<evidence type="ECO:0000256" key="2">
    <source>
        <dbReference type="PIRSR" id="PIRSR603782-1"/>
    </source>
</evidence>
<evidence type="ECO:0000256" key="1">
    <source>
        <dbReference type="ARBA" id="ARBA00010996"/>
    </source>
</evidence>
<evidence type="ECO:0000256" key="3">
    <source>
        <dbReference type="PIRSR" id="PIRSR603782-2"/>
    </source>
</evidence>
<keyword evidence="2" id="KW-0186">Copper</keyword>
<accession>A0A0S4TXE9</accession>
<keyword evidence="3" id="KW-1015">Disulfide bond</keyword>
<evidence type="ECO:0000313" key="6">
    <source>
        <dbReference type="EMBL" id="CUV14339.1"/>
    </source>
</evidence>
<dbReference type="InterPro" id="IPR003782">
    <property type="entry name" value="SCO1/SenC"/>
</dbReference>
<sequence>MHESPKAASRDGQPSSSPKPPSLWAAGVACLALGIGFFAALSGLTRGLQVWTLDDRRSLAVAEGRLIAPPVALRDAGGRRFVPWTPAARADRVYLVDFIYTRCATVCVALGAEFFQLQQRIRAGAPAGRVELLSVSIDPDHDDARSLAAYGLQQHADPAAWHIGAPLTATSKDALLRPLDVVAIPDGLGGYVHNGEIHLIDARGVVRGLYDYSAFNDALAAAQQALR</sequence>
<dbReference type="CDD" id="cd02968">
    <property type="entry name" value="SCO"/>
    <property type="match status" value="1"/>
</dbReference>
<keyword evidence="5" id="KW-0472">Membrane</keyword>
<dbReference type="Pfam" id="PF02630">
    <property type="entry name" value="SCO1-SenC"/>
    <property type="match status" value="1"/>
</dbReference>
<protein>
    <submittedName>
        <fullName evidence="6">Putative transmembrane protein</fullName>
    </submittedName>
</protein>